<accession>A0ABU9VHU6</accession>
<keyword evidence="2" id="KW-1185">Reference proteome</keyword>
<name>A0ABU9VHU6_9BACI</name>
<evidence type="ECO:0000313" key="1">
    <source>
        <dbReference type="EMBL" id="MEN0643489.1"/>
    </source>
</evidence>
<proteinExistence type="predicted"/>
<dbReference type="RefSeq" id="WP_343130399.1">
    <property type="nucleotide sequence ID" value="NZ_JBCITK010000001.1"/>
</dbReference>
<gene>
    <name evidence="1" type="ORF">MKY91_10060</name>
</gene>
<organism evidence="1 2">
    <name type="scientific">Alkalicoccobacillus gibsonii</name>
    <dbReference type="NCBI Taxonomy" id="79881"/>
    <lineage>
        <taxon>Bacteria</taxon>
        <taxon>Bacillati</taxon>
        <taxon>Bacillota</taxon>
        <taxon>Bacilli</taxon>
        <taxon>Bacillales</taxon>
        <taxon>Bacillaceae</taxon>
        <taxon>Alkalicoccobacillus</taxon>
    </lineage>
</organism>
<dbReference type="Pfam" id="PF10720">
    <property type="entry name" value="DUF2515"/>
    <property type="match status" value="1"/>
</dbReference>
<dbReference type="InterPro" id="IPR019658">
    <property type="entry name" value="DUF2515"/>
</dbReference>
<dbReference type="EMBL" id="JBCITK010000001">
    <property type="protein sequence ID" value="MEN0643489.1"/>
    <property type="molecule type" value="Genomic_DNA"/>
</dbReference>
<comment type="caution">
    <text evidence="1">The sequence shown here is derived from an EMBL/GenBank/DDBJ whole genome shotgun (WGS) entry which is preliminary data.</text>
</comment>
<evidence type="ECO:0000313" key="2">
    <source>
        <dbReference type="Proteomes" id="UP001418796"/>
    </source>
</evidence>
<protein>
    <submittedName>
        <fullName evidence="1">DUF2515 family protein</fullName>
    </submittedName>
</protein>
<sequence length="319" mass="38491">MNNQPQRQSSILETIHKQLKIFNKDNLTRTSYYERYYDQNPEIRWALLAGIVSRNAGWNMTDLANEWFRTLLNEEDRHQLFAIYEASNWTIFQDACPQLMIYEQSKRQGRPLFYLLKEFGVSSFIINEWKMFWEKHSEERLCTALIINEQFVLEEAVLQQPLFKQVISKKPFFHLEQHTHLSYVLLPSIDGCLYTLYVRPFQKVSNRINLGKQLAFILFHPDTYPSIRSFMIHHPHTGSRHDYDKLMSWSPRVESFPLRLVYPVVTHQLMKRKDWSNKHTNVASYFKPVKPWKPVTRDQWVQHKWMMIYLAKMLKKWMI</sequence>
<reference evidence="1 2" key="1">
    <citation type="submission" date="2024-03" db="EMBL/GenBank/DDBJ databases">
        <title>Bacilli Hybrid Assemblies.</title>
        <authorList>
            <person name="Kovac J."/>
        </authorList>
    </citation>
    <scope>NUCLEOTIDE SEQUENCE [LARGE SCALE GENOMIC DNA]</scope>
    <source>
        <strain evidence="1 2">FSL R7-0666</strain>
    </source>
</reference>
<dbReference type="Proteomes" id="UP001418796">
    <property type="component" value="Unassembled WGS sequence"/>
</dbReference>